<comment type="catalytic activity">
    <reaction evidence="12">
        <text>small RNA 3'-end nucleotide + S-adenosyl-L-methionine = small RNA 3'-end 2'-O-methylnucleotide + S-adenosyl-L-homocysteine + H(+)</text>
        <dbReference type="Rhea" id="RHEA:37887"/>
        <dbReference type="Rhea" id="RHEA-COMP:10415"/>
        <dbReference type="Rhea" id="RHEA-COMP:10416"/>
        <dbReference type="ChEBI" id="CHEBI:15378"/>
        <dbReference type="ChEBI" id="CHEBI:57856"/>
        <dbReference type="ChEBI" id="CHEBI:59789"/>
        <dbReference type="ChEBI" id="CHEBI:74896"/>
        <dbReference type="ChEBI" id="CHEBI:74898"/>
        <dbReference type="EC" id="2.1.1.386"/>
    </reaction>
</comment>
<dbReference type="EC" id="2.1.1.386" evidence="11"/>
<dbReference type="InterPro" id="IPR024740">
    <property type="entry name" value="Hen1_N"/>
</dbReference>
<evidence type="ECO:0000256" key="3">
    <source>
        <dbReference type="ARBA" id="ARBA00021330"/>
    </source>
</evidence>
<dbReference type="Gene3D" id="3.30.1610.20">
    <property type="entry name" value="Hen1, N-terminal domain"/>
    <property type="match status" value="1"/>
</dbReference>
<evidence type="ECO:0000256" key="8">
    <source>
        <dbReference type="ARBA" id="ARBA00022842"/>
    </source>
</evidence>
<evidence type="ECO:0000313" key="16">
    <source>
        <dbReference type="Proteomes" id="UP001589747"/>
    </source>
</evidence>
<dbReference type="Pfam" id="PF13489">
    <property type="entry name" value="Methyltransf_23"/>
    <property type="match status" value="1"/>
</dbReference>
<keyword evidence="6" id="KW-0949">S-adenosyl-L-methionine</keyword>
<comment type="similarity">
    <text evidence="2">Belongs to the methyltransferase superfamily. HEN1 family.</text>
</comment>
<evidence type="ECO:0000256" key="4">
    <source>
        <dbReference type="ARBA" id="ARBA00022603"/>
    </source>
</evidence>
<dbReference type="Proteomes" id="UP001589747">
    <property type="component" value="Unassembled WGS sequence"/>
</dbReference>
<keyword evidence="16" id="KW-1185">Reference proteome</keyword>
<accession>A0ABV5KQQ8</accession>
<feature type="compositionally biased region" description="Polar residues" evidence="13">
    <location>
        <begin position="307"/>
        <end position="323"/>
    </location>
</feature>
<dbReference type="Pfam" id="PF12623">
    <property type="entry name" value="Hen1_L"/>
    <property type="match status" value="1"/>
</dbReference>
<evidence type="ECO:0000256" key="13">
    <source>
        <dbReference type="SAM" id="MobiDB-lite"/>
    </source>
</evidence>
<dbReference type="InterPro" id="IPR029063">
    <property type="entry name" value="SAM-dependent_MTases_sf"/>
</dbReference>
<evidence type="ECO:0000256" key="5">
    <source>
        <dbReference type="ARBA" id="ARBA00022679"/>
    </source>
</evidence>
<keyword evidence="5" id="KW-0808">Transferase</keyword>
<dbReference type="InterPro" id="IPR026610">
    <property type="entry name" value="Hen1"/>
</dbReference>
<name>A0ABV5KQQ8_9BACL</name>
<keyword evidence="7" id="KW-0479">Metal-binding</keyword>
<dbReference type="Gene3D" id="3.40.50.150">
    <property type="entry name" value="Vaccinia Virus protein VP39"/>
    <property type="match status" value="1"/>
</dbReference>
<evidence type="ECO:0000256" key="7">
    <source>
        <dbReference type="ARBA" id="ARBA00022723"/>
    </source>
</evidence>
<dbReference type="CDD" id="cd02440">
    <property type="entry name" value="AdoMet_MTases"/>
    <property type="match status" value="1"/>
</dbReference>
<sequence length="538" mass="59911">MQLIIRADGAGANMLSHLLAKNPNNLYEREEKGARVRLVYTVCDKQQTEAVLHVTPDPIELVKGSPDCYDITQYINDREFVTSSLFCTYIRPSLGTALNGKPKESFAEWVSHKFALTLSFGPVASNLPDAVVEQLFGALGYEVEQERGEADYAFELKNRSSVRYITLHGSQTLQTALRQLFILMPVLDDYKHYFIGEAEVEKLERYGEGWLETHPQRELIVRRTLRFADVIERYEAKQRQHANAVAARDAVEPARGGRSFGERLNERSDDPGEGRASMAEAGAGEIGEAANGKTTAVGRGDGDSAEASASNSCAPVGEATNSPAERAAPADGGEVQPKVRLNELRYTAITDAVRGLARKRTIVDFGSGEGKLAARLAELPGVEDVWAVEPSAIAQKRAAERFAKLVERGQSVVPKPVTGSLFYYDESLRGKDVIVLCEVIEHIEAHRVERAIATILNEYAPYALIVTTPNREFNAVYEMGEAMRHADHRFEWMRDEFRQACERWRTVAYEAELQGIGEANDAYGHPTQMAIFRRREER</sequence>
<evidence type="ECO:0000256" key="1">
    <source>
        <dbReference type="ARBA" id="ARBA00001946"/>
    </source>
</evidence>
<evidence type="ECO:0000256" key="2">
    <source>
        <dbReference type="ARBA" id="ARBA00009026"/>
    </source>
</evidence>
<dbReference type="RefSeq" id="WP_377496000.1">
    <property type="nucleotide sequence ID" value="NZ_JBHMDO010000026.1"/>
</dbReference>
<proteinExistence type="inferred from homology"/>
<comment type="cofactor">
    <cofactor evidence="1">
        <name>Mg(2+)</name>
        <dbReference type="ChEBI" id="CHEBI:18420"/>
    </cofactor>
</comment>
<evidence type="ECO:0000256" key="10">
    <source>
        <dbReference type="ARBA" id="ARBA00023158"/>
    </source>
</evidence>
<evidence type="ECO:0000256" key="11">
    <source>
        <dbReference type="ARBA" id="ARBA00035025"/>
    </source>
</evidence>
<dbReference type="InterPro" id="IPR038546">
    <property type="entry name" value="Hen1_N_sf"/>
</dbReference>
<feature type="domain" description="Hen1 N-terminal" evidence="14">
    <location>
        <begin position="1"/>
        <end position="229"/>
    </location>
</feature>
<feature type="compositionally biased region" description="Basic and acidic residues" evidence="13">
    <location>
        <begin position="260"/>
        <end position="273"/>
    </location>
</feature>
<protein>
    <recommendedName>
        <fullName evidence="3">Small RNA 2'-O-methyltransferase</fullName>
        <ecNumber evidence="11">2.1.1.386</ecNumber>
    </recommendedName>
</protein>
<dbReference type="GO" id="GO:0032259">
    <property type="term" value="P:methylation"/>
    <property type="evidence" value="ECO:0007669"/>
    <property type="project" value="UniProtKB-KW"/>
</dbReference>
<dbReference type="EMBL" id="JBHMDO010000026">
    <property type="protein sequence ID" value="MFB9327567.1"/>
    <property type="molecule type" value="Genomic_DNA"/>
</dbReference>
<reference evidence="15 16" key="1">
    <citation type="submission" date="2024-09" db="EMBL/GenBank/DDBJ databases">
        <authorList>
            <person name="Sun Q."/>
            <person name="Mori K."/>
        </authorList>
    </citation>
    <scope>NUCLEOTIDE SEQUENCE [LARGE SCALE GENOMIC DNA]</scope>
    <source>
        <strain evidence="15 16">TISTR 2452</strain>
    </source>
</reference>
<feature type="region of interest" description="Disordered" evidence="13">
    <location>
        <begin position="245"/>
        <end position="335"/>
    </location>
</feature>
<dbReference type="PANTHER" id="PTHR21404:SF3">
    <property type="entry name" value="SMALL RNA 2'-O-METHYLTRANSFERASE"/>
    <property type="match status" value="1"/>
</dbReference>
<organism evidence="15 16">
    <name type="scientific">Paenibacillus aurantiacus</name>
    <dbReference type="NCBI Taxonomy" id="1936118"/>
    <lineage>
        <taxon>Bacteria</taxon>
        <taxon>Bacillati</taxon>
        <taxon>Bacillota</taxon>
        <taxon>Bacilli</taxon>
        <taxon>Bacillales</taxon>
        <taxon>Paenibacillaceae</taxon>
        <taxon>Paenibacillus</taxon>
    </lineage>
</organism>
<gene>
    <name evidence="15" type="ORF">ACFFSY_16675</name>
</gene>
<comment type="caution">
    <text evidence="15">The sequence shown here is derived from an EMBL/GenBank/DDBJ whole genome shotgun (WGS) entry which is preliminary data.</text>
</comment>
<keyword evidence="9" id="KW-0694">RNA-binding</keyword>
<keyword evidence="8" id="KW-0460">Magnesium</keyword>
<evidence type="ECO:0000256" key="9">
    <source>
        <dbReference type="ARBA" id="ARBA00022884"/>
    </source>
</evidence>
<feature type="compositionally biased region" description="Low complexity" evidence="13">
    <location>
        <begin position="279"/>
        <end position="290"/>
    </location>
</feature>
<dbReference type="SUPFAM" id="SSF53335">
    <property type="entry name" value="S-adenosyl-L-methionine-dependent methyltransferases"/>
    <property type="match status" value="1"/>
</dbReference>
<keyword evidence="4 15" id="KW-0489">Methyltransferase</keyword>
<dbReference type="GO" id="GO:0008168">
    <property type="term" value="F:methyltransferase activity"/>
    <property type="evidence" value="ECO:0007669"/>
    <property type="project" value="UniProtKB-KW"/>
</dbReference>
<evidence type="ECO:0000256" key="6">
    <source>
        <dbReference type="ARBA" id="ARBA00022691"/>
    </source>
</evidence>
<keyword evidence="10" id="KW-0943">RNA-mediated gene silencing</keyword>
<evidence type="ECO:0000259" key="14">
    <source>
        <dbReference type="Pfam" id="PF12623"/>
    </source>
</evidence>
<dbReference type="PANTHER" id="PTHR21404">
    <property type="entry name" value="HEN1"/>
    <property type="match status" value="1"/>
</dbReference>
<evidence type="ECO:0000313" key="15">
    <source>
        <dbReference type="EMBL" id="MFB9327567.1"/>
    </source>
</evidence>
<evidence type="ECO:0000256" key="12">
    <source>
        <dbReference type="ARBA" id="ARBA00048418"/>
    </source>
</evidence>